<evidence type="ECO:0000313" key="1">
    <source>
        <dbReference type="EMBL" id="PXY38743.1"/>
    </source>
</evidence>
<name>A0A2V4BL62_9FLAO</name>
<proteinExistence type="predicted"/>
<sequence length="420" mass="48907">MQIKGQNVVWTDVDNFWVAYDKIIQTKDSVKQYNLLEDLYFSKATDGLIAMRQVRNYTAKDYIDVINNYPNFWNSIRKNTLRANEFGEEFNYGIEKLRQLYPALKPAKIYFTIGAMRSNGTTLDSLVLIGAELAMTDKNTVSDELLPDNFRIGRRKFFDSNPINSLVLLNIHEYVHTQQKPMVHNLLSYVIREGVAEYISVKAMNVPSAAPAIEFGKNNHEKVRAKFEEEMFYINNQNNWLWSDSQNEFGVRDLGYYIGYQMCENYYNQAEDKSLAIKKMLELEYTNEAEIEDFVAKSNFFSKPLNELYQDFEKKRPRVVGITQFKNKSQKVSPNIKEITIEFSEPLNGHNTGVDFGELGQSAFPKNDVTKRFWSSDNKTWTIAVNLEPNKKYQILITNNFRTQNGIPLKPYLIEFQTKK</sequence>
<dbReference type="Proteomes" id="UP000247903">
    <property type="component" value="Unassembled WGS sequence"/>
</dbReference>
<comment type="caution">
    <text evidence="1">The sequence shown here is derived from an EMBL/GenBank/DDBJ whole genome shotgun (WGS) entry which is preliminary data.</text>
</comment>
<protein>
    <submittedName>
        <fullName evidence="1">Uncharacterized protein</fullName>
    </submittedName>
</protein>
<keyword evidence="2" id="KW-1185">Reference proteome</keyword>
<evidence type="ECO:0000313" key="2">
    <source>
        <dbReference type="Proteomes" id="UP000247903"/>
    </source>
</evidence>
<dbReference type="Pfam" id="PF25594">
    <property type="entry name" value="GldB_lipo"/>
    <property type="match status" value="1"/>
</dbReference>
<reference evidence="1 2" key="1">
    <citation type="submission" date="2018-05" db="EMBL/GenBank/DDBJ databases">
        <title>Flavobacterium sp. strain IMCC34759, incomplete genome.</title>
        <authorList>
            <person name="Joung Y."/>
            <person name="Cho J."/>
        </authorList>
    </citation>
    <scope>NUCLEOTIDE SEQUENCE [LARGE SCALE GENOMIC DNA]</scope>
    <source>
        <strain evidence="1 2">IMCC34759</strain>
    </source>
</reference>
<dbReference type="InterPro" id="IPR019853">
    <property type="entry name" value="GldB-like"/>
</dbReference>
<dbReference type="AlphaFoldDB" id="A0A2V4BL62"/>
<organism evidence="1 2">
    <name type="scientific">Flavobacterium cheongpyeongense</name>
    <dbReference type="NCBI Taxonomy" id="2212651"/>
    <lineage>
        <taxon>Bacteria</taxon>
        <taxon>Pseudomonadati</taxon>
        <taxon>Bacteroidota</taxon>
        <taxon>Flavobacteriia</taxon>
        <taxon>Flavobacteriales</taxon>
        <taxon>Flavobacteriaceae</taxon>
        <taxon>Flavobacterium</taxon>
    </lineage>
</organism>
<gene>
    <name evidence="1" type="ORF">DMB65_21250</name>
</gene>
<dbReference type="EMBL" id="QJHK01000033">
    <property type="protein sequence ID" value="PXY38743.1"/>
    <property type="molecule type" value="Genomic_DNA"/>
</dbReference>
<accession>A0A2V4BL62</accession>